<dbReference type="GO" id="GO:0000105">
    <property type="term" value="P:L-histidine biosynthetic process"/>
    <property type="evidence" value="ECO:0007669"/>
    <property type="project" value="UniProtKB-UniPathway"/>
</dbReference>
<evidence type="ECO:0000256" key="17">
    <source>
        <dbReference type="RuleBase" id="RU003657"/>
    </source>
</evidence>
<dbReference type="FunFam" id="3.40.50.880:FF:000039">
    <property type="entry name" value="Imidazole glycerol phosphate synthase hisHF"/>
    <property type="match status" value="1"/>
</dbReference>
<feature type="active site" description="For GATase activity" evidence="15">
    <location>
        <position position="134"/>
    </location>
</feature>
<dbReference type="InterPro" id="IPR014640">
    <property type="entry name" value="IGPS_HisHF"/>
</dbReference>
<dbReference type="InterPro" id="IPR011060">
    <property type="entry name" value="RibuloseP-bd_barrel"/>
</dbReference>
<evidence type="ECO:0000256" key="8">
    <source>
        <dbReference type="ARBA" id="ARBA00023239"/>
    </source>
</evidence>
<dbReference type="InterPro" id="IPR013785">
    <property type="entry name" value="Aldolase_TIM"/>
</dbReference>
<dbReference type="PROSITE" id="PS51273">
    <property type="entry name" value="GATASE_TYPE_1"/>
    <property type="match status" value="1"/>
</dbReference>
<dbReference type="Pfam" id="PF00977">
    <property type="entry name" value="His_biosynth"/>
    <property type="match status" value="1"/>
</dbReference>
<gene>
    <name evidence="20" type="ORF">MAC_02594</name>
</gene>
<dbReference type="InterPro" id="IPR010139">
    <property type="entry name" value="Imidazole-glycPsynth_HisH"/>
</dbReference>
<dbReference type="NCBIfam" id="TIGR01855">
    <property type="entry name" value="IMP_synth_hisH"/>
    <property type="match status" value="1"/>
</dbReference>
<feature type="region of interest" description="PRFAR binding" evidence="16">
    <location>
        <begin position="464"/>
        <end position="465"/>
    </location>
</feature>
<dbReference type="EMBL" id="GL698482">
    <property type="protein sequence ID" value="EFY91431.1"/>
    <property type="molecule type" value="Genomic_DNA"/>
</dbReference>
<dbReference type="CDD" id="cd04731">
    <property type="entry name" value="HisF"/>
    <property type="match status" value="1"/>
</dbReference>
<evidence type="ECO:0000313" key="20">
    <source>
        <dbReference type="EMBL" id="EFY91431.1"/>
    </source>
</evidence>
<dbReference type="InterPro" id="IPR004651">
    <property type="entry name" value="HisF"/>
</dbReference>
<accession>E9DY96</accession>
<dbReference type="UniPathway" id="UPA00031">
    <property type="reaction ID" value="UER00010"/>
</dbReference>
<keyword evidence="6" id="KW-0315">Glutamine amidotransferase</keyword>
<dbReference type="PIRSF" id="PIRSF036936">
    <property type="entry name" value="IGPS_HisHF"/>
    <property type="match status" value="1"/>
</dbReference>
<comment type="similarity">
    <text evidence="17">Belongs to the HisA/HisF family.</text>
</comment>
<feature type="compositionally biased region" description="Polar residues" evidence="18">
    <location>
        <begin position="320"/>
        <end position="330"/>
    </location>
</feature>
<keyword evidence="7 17" id="KW-0368">Histidine biosynthesis</keyword>
<dbReference type="OrthoDB" id="10254903at2759"/>
<evidence type="ECO:0000256" key="4">
    <source>
        <dbReference type="ARBA" id="ARBA00022605"/>
    </source>
</evidence>
<dbReference type="Proteomes" id="UP000002499">
    <property type="component" value="Unassembled WGS sequence"/>
</dbReference>
<dbReference type="Gene3D" id="3.20.20.70">
    <property type="entry name" value="Aldolase class I"/>
    <property type="match status" value="2"/>
</dbReference>
<evidence type="ECO:0000256" key="18">
    <source>
        <dbReference type="SAM" id="MobiDB-lite"/>
    </source>
</evidence>
<feature type="active site" description="For GATase activity" evidence="15">
    <location>
        <position position="243"/>
    </location>
</feature>
<feature type="region of interest" description="PRFAR binding" evidence="16">
    <location>
        <begin position="502"/>
        <end position="504"/>
    </location>
</feature>
<evidence type="ECO:0000256" key="10">
    <source>
        <dbReference type="ARBA" id="ARBA00047838"/>
    </source>
</evidence>
<evidence type="ECO:0000256" key="16">
    <source>
        <dbReference type="PIRSR" id="PIRSR036936-2"/>
    </source>
</evidence>
<comment type="similarity">
    <text evidence="13">In the C-terminal section; belongs to the HisA/HisF family.</text>
</comment>
<dbReference type="SUPFAM" id="SSF52317">
    <property type="entry name" value="Class I glutamine amidotransferase-like"/>
    <property type="match status" value="1"/>
</dbReference>
<comment type="pathway">
    <text evidence="1">Amino-acid biosynthesis; L-histidine biosynthesis; L-histidine from 5-phospho-alpha-D-ribose 1-diphosphate: step 5/9.</text>
</comment>
<dbReference type="EC" id="4.3.2.10" evidence="2"/>
<evidence type="ECO:0000256" key="1">
    <source>
        <dbReference type="ARBA" id="ARBA00005091"/>
    </source>
</evidence>
<organism evidence="21">
    <name type="scientific">Metarhizium acridum (strain CQMa 102)</name>
    <dbReference type="NCBI Taxonomy" id="655827"/>
    <lineage>
        <taxon>Eukaryota</taxon>
        <taxon>Fungi</taxon>
        <taxon>Dikarya</taxon>
        <taxon>Ascomycota</taxon>
        <taxon>Pezizomycotina</taxon>
        <taxon>Sordariomycetes</taxon>
        <taxon>Hypocreomycetidae</taxon>
        <taxon>Hypocreales</taxon>
        <taxon>Clavicipitaceae</taxon>
        <taxon>Metarhizium</taxon>
    </lineage>
</organism>
<evidence type="ECO:0000256" key="5">
    <source>
        <dbReference type="ARBA" id="ARBA00022801"/>
    </source>
</evidence>
<dbReference type="InterPro" id="IPR050064">
    <property type="entry name" value="IGPS_HisA/HisF"/>
</dbReference>
<evidence type="ECO:0000256" key="15">
    <source>
        <dbReference type="PIRSR" id="PIRSR036936-1"/>
    </source>
</evidence>
<feature type="domain" description="Glutamine amidotransferase" evidence="19">
    <location>
        <begin position="59"/>
        <end position="246"/>
    </location>
</feature>
<dbReference type="GO" id="GO:0016829">
    <property type="term" value="F:lyase activity"/>
    <property type="evidence" value="ECO:0007669"/>
    <property type="project" value="UniProtKB-KW"/>
</dbReference>
<protein>
    <recommendedName>
        <fullName evidence="14">Imidazole glycerol phosphate synthase hisHF</fullName>
        <ecNumber evidence="3">3.5.1.2</ecNumber>
        <ecNumber evidence="2">4.3.2.10</ecNumber>
    </recommendedName>
</protein>
<dbReference type="InterPro" id="IPR029062">
    <property type="entry name" value="Class_I_gatase-like"/>
</dbReference>
<name>E9DY96_METAQ</name>
<feature type="region of interest" description="PRFAR binding" evidence="16">
    <location>
        <begin position="574"/>
        <end position="575"/>
    </location>
</feature>
<keyword evidence="8" id="KW-0456">Lyase</keyword>
<feature type="binding site" evidence="16">
    <location>
        <position position="569"/>
    </location>
    <ligand>
        <name>substrate</name>
    </ligand>
</feature>
<evidence type="ECO:0000256" key="12">
    <source>
        <dbReference type="ARBA" id="ARBA00055946"/>
    </source>
</evidence>
<feature type="region of interest" description="Disordered" evidence="18">
    <location>
        <begin position="303"/>
        <end position="331"/>
    </location>
</feature>
<proteinExistence type="inferred from homology"/>
<evidence type="ECO:0000256" key="6">
    <source>
        <dbReference type="ARBA" id="ARBA00022962"/>
    </source>
</evidence>
<dbReference type="eggNOG" id="KOG0623">
    <property type="taxonomic scope" value="Eukaryota"/>
</dbReference>
<dbReference type="PANTHER" id="PTHR21235">
    <property type="entry name" value="IMIDAZOLE GLYCEROL PHOSPHATE SYNTHASE SUBUNIT HISF/H IGP SYNTHASE SUBUNIT HISF/H"/>
    <property type="match status" value="1"/>
</dbReference>
<dbReference type="Pfam" id="PF00117">
    <property type="entry name" value="GATase"/>
    <property type="match status" value="1"/>
</dbReference>
<dbReference type="FunFam" id="3.20.20.70:FF:000094">
    <property type="entry name" value="Imidazole glycerol phosphate synthase hisHF"/>
    <property type="match status" value="1"/>
</dbReference>
<keyword evidence="21" id="KW-1185">Reference proteome</keyword>
<feature type="region of interest" description="PRFAR binding" evidence="16">
    <location>
        <begin position="600"/>
        <end position="601"/>
    </location>
</feature>
<dbReference type="EC" id="3.5.1.2" evidence="3"/>
<dbReference type="InterPro" id="IPR006062">
    <property type="entry name" value="His_biosynth"/>
</dbReference>
<dbReference type="OMA" id="GNYGHFV"/>
<feature type="active site" evidence="15">
    <location>
        <position position="504"/>
    </location>
</feature>
<dbReference type="GO" id="GO:0000107">
    <property type="term" value="F:imidazoleglycerol-phosphate synthase activity"/>
    <property type="evidence" value="ECO:0007669"/>
    <property type="project" value="EnsemblFungi"/>
</dbReference>
<keyword evidence="5" id="KW-0378">Hydrolase</keyword>
<evidence type="ECO:0000313" key="21">
    <source>
        <dbReference type="Proteomes" id="UP000002499"/>
    </source>
</evidence>
<dbReference type="InterPro" id="IPR017926">
    <property type="entry name" value="GATASE"/>
</dbReference>
<sequence>MPKVHLLDYVAGNIRSLVNAVEKLGYEVDWIRSPEDVSQAEIASSRFLIGGLTMPKVHLLDYVAGNIRSLVNAVEKLGYEVDWIRSPEDVSQAEKLILPGVGHFGHCLSQLSQAGYLPAIQKHIDEGKPFMGVCVGLQALFEGSVEDPDVPGLGVVKGFLGRFDDSTKSVPHIGWNSASTAGQSMYDLRPDSKYYYVHTYRFPYVKGQLEDQGWTVATGTYGTETFVGAVAKGNIYATQFHPEKSGVAGLRTLRAFLNGQGAKTLGSPSSTLGQASSEAKDGLTRRVIACLDVRTNDQGDLVVTKGDHPSNGQGAKPLGSPSSTLGQASSEAKDGLTRRVIACLDVRTNDQGDLVVTKGDQYDVREKNDTRDVRNLGKPVEMAKKYYHDGADEVTFLNITSFRDCPIADLPMLEILRQTSQTVFVPLTIGGGIRDTVDTDGTKVSALEIATMYFKSGADKVSIGSDAVIAAEEYYSIGRKLFGNTAIEQISRAYGNQAVVVSVDPKRVYVPKVDATRHNIIETKFPGPRGEPYCWYACTIKGGRETRDMDVVELAQAVEAMGAGELLLNCIDKDGSNTGFDLELITQVKNAVKIPVIASSGAGNPSHFEEVFSKTTTDAALGAGMFHRAEYTVKQVKDYLKDKGLVVRQFEQDLS</sequence>
<comment type="function">
    <text evidence="12">IGPS catalyzes the conversion of PRFAR and glutamine to IGP, AICAR and glutamate. The glutaminase domain produces the ammonia necessary for the cyclase domain to produce IGP and AICAR from PRFAR. The ammonia is channeled to the active site of the cyclase domain.</text>
</comment>
<comment type="catalytic activity">
    <reaction evidence="11">
        <text>L-glutamine + H2O = L-glutamate + NH4(+)</text>
        <dbReference type="Rhea" id="RHEA:15889"/>
        <dbReference type="ChEBI" id="CHEBI:15377"/>
        <dbReference type="ChEBI" id="CHEBI:28938"/>
        <dbReference type="ChEBI" id="CHEBI:29985"/>
        <dbReference type="ChEBI" id="CHEBI:58359"/>
        <dbReference type="EC" id="3.5.1.2"/>
    </reaction>
</comment>
<evidence type="ECO:0000256" key="2">
    <source>
        <dbReference type="ARBA" id="ARBA00012809"/>
    </source>
</evidence>
<keyword evidence="9" id="KW-0511">Multifunctional enzyme</keyword>
<evidence type="ECO:0000256" key="11">
    <source>
        <dbReference type="ARBA" id="ARBA00049534"/>
    </source>
</evidence>
<dbReference type="Gene3D" id="3.40.50.880">
    <property type="match status" value="2"/>
</dbReference>
<dbReference type="PANTHER" id="PTHR21235:SF2">
    <property type="entry name" value="IMIDAZOLE GLYCEROL PHOSPHATE SYNTHASE HISHF"/>
    <property type="match status" value="1"/>
</dbReference>
<feature type="binding site" description="covalent" evidence="16">
    <location>
        <position position="134"/>
    </location>
    <ligand>
        <name>L-glutamine</name>
        <dbReference type="ChEBI" id="CHEBI:58359"/>
    </ligand>
</feature>
<dbReference type="InParanoid" id="E9DY96"/>
<evidence type="ECO:0000259" key="19">
    <source>
        <dbReference type="Pfam" id="PF00117"/>
    </source>
</evidence>
<dbReference type="HAMAP" id="MF_00278">
    <property type="entry name" value="HisH"/>
    <property type="match status" value="1"/>
</dbReference>
<reference evidence="20 21" key="1">
    <citation type="journal article" date="2011" name="PLoS Genet.">
        <title>Genome sequencing and comparative transcriptomics of the model entomopathogenic fungi Metarhizium anisopliae and M. acridum.</title>
        <authorList>
            <person name="Gao Q."/>
            <person name="Jin K."/>
            <person name="Ying S.H."/>
            <person name="Zhang Y."/>
            <person name="Xiao G."/>
            <person name="Shang Y."/>
            <person name="Duan Z."/>
            <person name="Hu X."/>
            <person name="Xie X.Q."/>
            <person name="Zhou G."/>
            <person name="Peng G."/>
            <person name="Luo Z."/>
            <person name="Huang W."/>
            <person name="Wang B."/>
            <person name="Fang W."/>
            <person name="Wang S."/>
            <person name="Zhong Y."/>
            <person name="Ma L.J."/>
            <person name="St Leger R.J."/>
            <person name="Zhao G.P."/>
            <person name="Pei Y."/>
            <person name="Feng M.G."/>
            <person name="Xia Y."/>
            <person name="Wang C."/>
        </authorList>
    </citation>
    <scope>NUCLEOTIDE SEQUENCE [LARGE SCALE GENOMIC DNA]</scope>
    <source>
        <strain evidence="20 21">CQMa 102</strain>
    </source>
</reference>
<evidence type="ECO:0000256" key="7">
    <source>
        <dbReference type="ARBA" id="ARBA00023102"/>
    </source>
</evidence>
<feature type="binding site" evidence="16">
    <location>
        <position position="432"/>
    </location>
    <ligand>
        <name>substrate</name>
    </ligand>
</feature>
<dbReference type="GO" id="GO:0004359">
    <property type="term" value="F:glutaminase activity"/>
    <property type="evidence" value="ECO:0007669"/>
    <property type="project" value="UniProtKB-EC"/>
</dbReference>
<feature type="active site" evidence="15">
    <location>
        <position position="345"/>
    </location>
</feature>
<evidence type="ECO:0000256" key="14">
    <source>
        <dbReference type="ARBA" id="ARBA00071580"/>
    </source>
</evidence>
<dbReference type="CDD" id="cd01748">
    <property type="entry name" value="GATase1_IGP_Synthase"/>
    <property type="match status" value="1"/>
</dbReference>
<dbReference type="STRING" id="655827.E9DY96"/>
<dbReference type="SUPFAM" id="SSF51366">
    <property type="entry name" value="Ribulose-phoshate binding barrel"/>
    <property type="match status" value="1"/>
</dbReference>
<keyword evidence="4 17" id="KW-0028">Amino-acid biosynthesis</keyword>
<dbReference type="AlphaFoldDB" id="E9DY96"/>
<feature type="active site" description="For GATase activity" evidence="15">
    <location>
        <position position="241"/>
    </location>
</feature>
<evidence type="ECO:0000256" key="3">
    <source>
        <dbReference type="ARBA" id="ARBA00012918"/>
    </source>
</evidence>
<dbReference type="HOGENOM" id="CLU_037550_0_0_1"/>
<evidence type="ECO:0000256" key="13">
    <source>
        <dbReference type="ARBA" id="ARBA00061106"/>
    </source>
</evidence>
<dbReference type="NCBIfam" id="TIGR00735">
    <property type="entry name" value="hisF"/>
    <property type="match status" value="1"/>
</dbReference>
<feature type="region of interest" description="PRFAR binding" evidence="16">
    <location>
        <begin position="623"/>
        <end position="624"/>
    </location>
</feature>
<dbReference type="FunCoup" id="E9DY96">
    <property type="interactions" value="273"/>
</dbReference>
<evidence type="ECO:0000256" key="9">
    <source>
        <dbReference type="ARBA" id="ARBA00023268"/>
    </source>
</evidence>
<comment type="catalytic activity">
    <reaction evidence="10">
        <text>5-[(5-phospho-1-deoxy-D-ribulos-1-ylimino)methylamino]-1-(5-phospho-beta-D-ribosyl)imidazole-4-carboxamide + L-glutamine = D-erythro-1-(imidazol-4-yl)glycerol 3-phosphate + 5-amino-1-(5-phospho-beta-D-ribosyl)imidazole-4-carboxamide + L-glutamate + H(+)</text>
        <dbReference type="Rhea" id="RHEA:24793"/>
        <dbReference type="ChEBI" id="CHEBI:15378"/>
        <dbReference type="ChEBI" id="CHEBI:29985"/>
        <dbReference type="ChEBI" id="CHEBI:58278"/>
        <dbReference type="ChEBI" id="CHEBI:58359"/>
        <dbReference type="ChEBI" id="CHEBI:58475"/>
        <dbReference type="ChEBI" id="CHEBI:58525"/>
        <dbReference type="EC" id="4.3.2.10"/>
    </reaction>
</comment>